<dbReference type="PRINTS" id="PR00035">
    <property type="entry name" value="HTHGNTR"/>
</dbReference>
<dbReference type="Pfam" id="PF07702">
    <property type="entry name" value="UTRA"/>
    <property type="match status" value="1"/>
</dbReference>
<dbReference type="Gene3D" id="1.10.10.10">
    <property type="entry name" value="Winged helix-like DNA-binding domain superfamily/Winged helix DNA-binding domain"/>
    <property type="match status" value="1"/>
</dbReference>
<dbReference type="RefSeq" id="WP_087841583.1">
    <property type="nucleotide sequence ID" value="NZ_BAAAEN010000005.1"/>
</dbReference>
<dbReference type="InterPro" id="IPR036390">
    <property type="entry name" value="WH_DNA-bd_sf"/>
</dbReference>
<dbReference type="InterPro" id="IPR011663">
    <property type="entry name" value="UTRA"/>
</dbReference>
<dbReference type="SMART" id="SM00866">
    <property type="entry name" value="UTRA"/>
    <property type="match status" value="1"/>
</dbReference>
<name>A0ABN1BPA6_9BURK</name>
<dbReference type="CDD" id="cd07377">
    <property type="entry name" value="WHTH_GntR"/>
    <property type="match status" value="1"/>
</dbReference>
<accession>A0ABN1BPA6</accession>
<evidence type="ECO:0000256" key="3">
    <source>
        <dbReference type="ARBA" id="ARBA00023163"/>
    </source>
</evidence>
<dbReference type="SMART" id="SM00345">
    <property type="entry name" value="HTH_GNTR"/>
    <property type="match status" value="1"/>
</dbReference>
<evidence type="ECO:0000259" key="4">
    <source>
        <dbReference type="PROSITE" id="PS50949"/>
    </source>
</evidence>
<dbReference type="InterPro" id="IPR050679">
    <property type="entry name" value="Bact_HTH_transcr_reg"/>
</dbReference>
<proteinExistence type="predicted"/>
<dbReference type="SUPFAM" id="SSF64288">
    <property type="entry name" value="Chorismate lyase-like"/>
    <property type="match status" value="1"/>
</dbReference>
<feature type="domain" description="HTH gntR-type" evidence="4">
    <location>
        <begin position="25"/>
        <end position="93"/>
    </location>
</feature>
<keyword evidence="6" id="KW-1185">Reference proteome</keyword>
<protein>
    <submittedName>
        <fullName evidence="5">GntR family transcriptional regulator</fullName>
    </submittedName>
</protein>
<keyword evidence="3" id="KW-0804">Transcription</keyword>
<sequence length="271" mass="30885">MTRTDPTRSRKSEDAAASHRIADYVPLYYRVYTLLLQHIRDHGYDEHTPLPTEAEFAERFQVSRVTLRKAMNILEADGLITRQRGRGTFARKPVRPPGKTGFSGLIENIVHFQETTKVKLLAFERVGLPTNIAPLLDRQQGEPGLRIVRVRSDATSPFSHITCYLPEPEASLLKRNELRNTPVSILLERQGVKATQAEQWISATLADKDTAQALQVEMGSALISLTRIYRDTAGRPIEILHELYRPDRYEYRVNLSRVEQGDAPRWSEVPD</sequence>
<comment type="caution">
    <text evidence="5">The sequence shown here is derived from an EMBL/GenBank/DDBJ whole genome shotgun (WGS) entry which is preliminary data.</text>
</comment>
<organism evidence="5 6">
    <name type="scientific">Pigmentiphaga daeguensis</name>
    <dbReference type="NCBI Taxonomy" id="414049"/>
    <lineage>
        <taxon>Bacteria</taxon>
        <taxon>Pseudomonadati</taxon>
        <taxon>Pseudomonadota</taxon>
        <taxon>Betaproteobacteria</taxon>
        <taxon>Burkholderiales</taxon>
        <taxon>Alcaligenaceae</taxon>
        <taxon>Pigmentiphaga</taxon>
    </lineage>
</organism>
<keyword evidence="2" id="KW-0238">DNA-binding</keyword>
<dbReference type="Gene3D" id="3.40.1410.10">
    <property type="entry name" value="Chorismate lyase-like"/>
    <property type="match status" value="1"/>
</dbReference>
<dbReference type="PROSITE" id="PS50949">
    <property type="entry name" value="HTH_GNTR"/>
    <property type="match status" value="1"/>
</dbReference>
<evidence type="ECO:0000256" key="1">
    <source>
        <dbReference type="ARBA" id="ARBA00023015"/>
    </source>
</evidence>
<dbReference type="InterPro" id="IPR036388">
    <property type="entry name" value="WH-like_DNA-bd_sf"/>
</dbReference>
<dbReference type="Proteomes" id="UP001501706">
    <property type="component" value="Unassembled WGS sequence"/>
</dbReference>
<evidence type="ECO:0000313" key="5">
    <source>
        <dbReference type="EMBL" id="GAA0502296.1"/>
    </source>
</evidence>
<dbReference type="EMBL" id="BAAAEN010000005">
    <property type="protein sequence ID" value="GAA0502296.1"/>
    <property type="molecule type" value="Genomic_DNA"/>
</dbReference>
<dbReference type="PANTHER" id="PTHR44846">
    <property type="entry name" value="MANNOSYL-D-GLYCERATE TRANSPORT/METABOLISM SYSTEM REPRESSOR MNGR-RELATED"/>
    <property type="match status" value="1"/>
</dbReference>
<dbReference type="PANTHER" id="PTHR44846:SF1">
    <property type="entry name" value="MANNOSYL-D-GLYCERATE TRANSPORT_METABOLISM SYSTEM REPRESSOR MNGR-RELATED"/>
    <property type="match status" value="1"/>
</dbReference>
<dbReference type="SUPFAM" id="SSF46785">
    <property type="entry name" value="Winged helix' DNA-binding domain"/>
    <property type="match status" value="1"/>
</dbReference>
<dbReference type="Pfam" id="PF00392">
    <property type="entry name" value="GntR"/>
    <property type="match status" value="1"/>
</dbReference>
<gene>
    <name evidence="5" type="ORF">GCM10009097_18940</name>
</gene>
<dbReference type="InterPro" id="IPR028978">
    <property type="entry name" value="Chorismate_lyase_/UTRA_dom_sf"/>
</dbReference>
<keyword evidence="1" id="KW-0805">Transcription regulation</keyword>
<dbReference type="InterPro" id="IPR000524">
    <property type="entry name" value="Tscrpt_reg_HTH_GntR"/>
</dbReference>
<reference evidence="5 6" key="1">
    <citation type="journal article" date="2019" name="Int. J. Syst. Evol. Microbiol.">
        <title>The Global Catalogue of Microorganisms (GCM) 10K type strain sequencing project: providing services to taxonomists for standard genome sequencing and annotation.</title>
        <authorList>
            <consortium name="The Broad Institute Genomics Platform"/>
            <consortium name="The Broad Institute Genome Sequencing Center for Infectious Disease"/>
            <person name="Wu L."/>
            <person name="Ma J."/>
        </authorList>
    </citation>
    <scope>NUCLEOTIDE SEQUENCE [LARGE SCALE GENOMIC DNA]</scope>
    <source>
        <strain evidence="5 6">JCM 14330</strain>
    </source>
</reference>
<evidence type="ECO:0000256" key="2">
    <source>
        <dbReference type="ARBA" id="ARBA00023125"/>
    </source>
</evidence>
<evidence type="ECO:0000313" key="6">
    <source>
        <dbReference type="Proteomes" id="UP001501706"/>
    </source>
</evidence>